<keyword evidence="3" id="KW-1185">Reference proteome</keyword>
<dbReference type="AlphaFoldDB" id="A0A085N080"/>
<organism evidence="2">
    <name type="scientific">Trichuris suis</name>
    <name type="common">pig whipworm</name>
    <dbReference type="NCBI Taxonomy" id="68888"/>
    <lineage>
        <taxon>Eukaryota</taxon>
        <taxon>Metazoa</taxon>
        <taxon>Ecdysozoa</taxon>
        <taxon>Nematoda</taxon>
        <taxon>Enoplea</taxon>
        <taxon>Dorylaimia</taxon>
        <taxon>Trichinellida</taxon>
        <taxon>Trichuridae</taxon>
        <taxon>Trichuris</taxon>
    </lineage>
</organism>
<proteinExistence type="predicted"/>
<evidence type="ECO:0000313" key="2">
    <source>
        <dbReference type="EMBL" id="KFD62876.1"/>
    </source>
</evidence>
<sequence>MTKVSVVSSFALGLGGLQKLHANFRGMRNSGLGKSLRRKSMTKISGVSNLGLNLGCLQELLGNSG</sequence>
<dbReference type="EMBL" id="KL367585">
    <property type="protein sequence ID" value="KFD62876.1"/>
    <property type="molecule type" value="Genomic_DNA"/>
</dbReference>
<accession>A0A085N080</accession>
<dbReference type="Proteomes" id="UP000030758">
    <property type="component" value="Unassembled WGS sequence"/>
</dbReference>
<reference evidence="2 3" key="1">
    <citation type="journal article" date="2014" name="Nat. Genet.">
        <title>Genome and transcriptome of the porcine whipworm Trichuris suis.</title>
        <authorList>
            <person name="Jex A.R."/>
            <person name="Nejsum P."/>
            <person name="Schwarz E.M."/>
            <person name="Hu L."/>
            <person name="Young N.D."/>
            <person name="Hall R.S."/>
            <person name="Korhonen P.K."/>
            <person name="Liao S."/>
            <person name="Thamsborg S."/>
            <person name="Xia J."/>
            <person name="Xu P."/>
            <person name="Wang S."/>
            <person name="Scheerlinck J.P."/>
            <person name="Hofmann A."/>
            <person name="Sternberg P.W."/>
            <person name="Wang J."/>
            <person name="Gasser R.B."/>
        </authorList>
    </citation>
    <scope>NUCLEOTIDE SEQUENCE [LARGE SCALE GENOMIC DNA]</scope>
    <source>
        <strain evidence="2">DCEP-RM93F</strain>
        <strain evidence="1">DCEP-RM93M</strain>
    </source>
</reference>
<evidence type="ECO:0000313" key="1">
    <source>
        <dbReference type="EMBL" id="KFD58066.1"/>
    </source>
</evidence>
<gene>
    <name evidence="1" type="ORF">M513_00829</name>
    <name evidence="2" type="ORF">M514_00829</name>
</gene>
<name>A0A085N080_9BILA</name>
<dbReference type="EMBL" id="KL363185">
    <property type="protein sequence ID" value="KFD58066.1"/>
    <property type="molecule type" value="Genomic_DNA"/>
</dbReference>
<protein>
    <submittedName>
        <fullName evidence="2">Uncharacterized protein</fullName>
    </submittedName>
</protein>
<dbReference type="Proteomes" id="UP000030764">
    <property type="component" value="Unassembled WGS sequence"/>
</dbReference>
<evidence type="ECO:0000313" key="3">
    <source>
        <dbReference type="Proteomes" id="UP000030764"/>
    </source>
</evidence>